<dbReference type="SUPFAM" id="SSF57802">
    <property type="entry name" value="Rubredoxin-like"/>
    <property type="match status" value="1"/>
</dbReference>
<feature type="domain" description="Rubredoxin-like" evidence="1">
    <location>
        <begin position="1"/>
        <end position="35"/>
    </location>
</feature>
<dbReference type="Proteomes" id="UP000028501">
    <property type="component" value="Chromosome"/>
</dbReference>
<evidence type="ECO:0000313" key="2">
    <source>
        <dbReference type="EMBL" id="AIG97162.1"/>
    </source>
</evidence>
<gene>
    <name evidence="2" type="ORF">AFULGI_00003400</name>
</gene>
<dbReference type="InterPro" id="IPR048574">
    <property type="entry name" value="RUBY_RBDX"/>
</dbReference>
<name>A0A075WC90_ARCFL</name>
<dbReference type="RefSeq" id="WP_010877848.1">
    <property type="nucleotide sequence ID" value="NZ_CP006577.1"/>
</dbReference>
<dbReference type="Pfam" id="PF21349">
    <property type="entry name" value="RUBY_RBDX"/>
    <property type="match status" value="1"/>
</dbReference>
<dbReference type="HOGENOM" id="CLU_128747_5_2_2"/>
<organism evidence="2 3">
    <name type="scientific">Archaeoglobus fulgidus DSM 8774</name>
    <dbReference type="NCBI Taxonomy" id="1344584"/>
    <lineage>
        <taxon>Archaea</taxon>
        <taxon>Methanobacteriati</taxon>
        <taxon>Methanobacteriota</taxon>
        <taxon>Archaeoglobi</taxon>
        <taxon>Archaeoglobales</taxon>
        <taxon>Archaeoglobaceae</taxon>
        <taxon>Archaeoglobus</taxon>
    </lineage>
</organism>
<dbReference type="Gene3D" id="2.20.28.10">
    <property type="match status" value="1"/>
</dbReference>
<proteinExistence type="predicted"/>
<dbReference type="InterPro" id="IPR024934">
    <property type="entry name" value="Rubredoxin-like_dom"/>
</dbReference>
<dbReference type="GeneID" id="24793880"/>
<dbReference type="EMBL" id="CP006577">
    <property type="protein sequence ID" value="AIG97162.1"/>
    <property type="molecule type" value="Genomic_DNA"/>
</dbReference>
<dbReference type="GO" id="GO:0005506">
    <property type="term" value="F:iron ion binding"/>
    <property type="evidence" value="ECO:0007669"/>
    <property type="project" value="InterPro"/>
</dbReference>
<protein>
    <submittedName>
        <fullName evidence="2">Rubredoxin</fullName>
    </submittedName>
</protein>
<dbReference type="KEGG" id="afg:AFULGI_00003400"/>
<sequence length="48" mass="5668">MKRWRCKLCGLVFRGDEPPEVCGRCGATKEQFEEIKSYRETRMAKSKK</sequence>
<dbReference type="AlphaFoldDB" id="A0A075WC90"/>
<reference evidence="2 3" key="1">
    <citation type="submission" date="2013-07" db="EMBL/GenBank/DDBJ databases">
        <title>Genome of Archaeoglobus fulgidus.</title>
        <authorList>
            <person name="Fiebig A."/>
            <person name="Birkeland N.-K."/>
        </authorList>
    </citation>
    <scope>NUCLEOTIDE SEQUENCE [LARGE SCALE GENOMIC DNA]</scope>
    <source>
        <strain evidence="2 3">DSM 8774</strain>
    </source>
</reference>
<accession>A0A075WC90</accession>
<dbReference type="PROSITE" id="PS50903">
    <property type="entry name" value="RUBREDOXIN_LIKE"/>
    <property type="match status" value="1"/>
</dbReference>
<evidence type="ECO:0000259" key="1">
    <source>
        <dbReference type="PROSITE" id="PS50903"/>
    </source>
</evidence>
<evidence type="ECO:0000313" key="3">
    <source>
        <dbReference type="Proteomes" id="UP000028501"/>
    </source>
</evidence>